<dbReference type="Proteomes" id="UP000196560">
    <property type="component" value="Unassembled WGS sequence"/>
</dbReference>
<evidence type="ECO:0000256" key="12">
    <source>
        <dbReference type="ARBA" id="ARBA00042242"/>
    </source>
</evidence>
<dbReference type="SMART" id="SM01209">
    <property type="entry name" value="GARS_A"/>
    <property type="match status" value="1"/>
</dbReference>
<evidence type="ECO:0000256" key="16">
    <source>
        <dbReference type="SAM" id="MobiDB-lite"/>
    </source>
</evidence>
<gene>
    <name evidence="14" type="primary">purD</name>
    <name evidence="18" type="ORF">B5G21_05150</name>
</gene>
<dbReference type="Gene3D" id="3.30.1490.20">
    <property type="entry name" value="ATP-grasp fold, A domain"/>
    <property type="match status" value="1"/>
</dbReference>
<name>A0A1Y3U7A5_9ACTN</name>
<dbReference type="GO" id="GO:0005524">
    <property type="term" value="F:ATP binding"/>
    <property type="evidence" value="ECO:0007669"/>
    <property type="project" value="UniProtKB-UniRule"/>
</dbReference>
<dbReference type="HAMAP" id="MF_00138">
    <property type="entry name" value="GARS"/>
    <property type="match status" value="1"/>
</dbReference>
<evidence type="ECO:0000256" key="10">
    <source>
        <dbReference type="ARBA" id="ARBA00023211"/>
    </source>
</evidence>
<evidence type="ECO:0000259" key="17">
    <source>
        <dbReference type="PROSITE" id="PS50975"/>
    </source>
</evidence>
<dbReference type="SUPFAM" id="SSF52440">
    <property type="entry name" value="PreATP-grasp domain"/>
    <property type="match status" value="1"/>
</dbReference>
<evidence type="ECO:0000313" key="19">
    <source>
        <dbReference type="Proteomes" id="UP000196560"/>
    </source>
</evidence>
<dbReference type="FunFam" id="3.30.470.20:FF:000018">
    <property type="entry name" value="Trifunctional purine biosynthetic protein adenosine-3"/>
    <property type="match status" value="1"/>
</dbReference>
<accession>A0A1Y3U7A5</accession>
<evidence type="ECO:0000256" key="7">
    <source>
        <dbReference type="ARBA" id="ARBA00022741"/>
    </source>
</evidence>
<dbReference type="InterPro" id="IPR020559">
    <property type="entry name" value="PRibGlycinamide_synth_CS"/>
</dbReference>
<evidence type="ECO:0000256" key="3">
    <source>
        <dbReference type="ARBA" id="ARBA00005174"/>
    </source>
</evidence>
<dbReference type="PROSITE" id="PS00184">
    <property type="entry name" value="GARS"/>
    <property type="match status" value="1"/>
</dbReference>
<sequence length="434" mass="45432">MTETTKTIDILLLGSGGREHALAKKLAESPRCGTLYIAPGNGGTLQEGVNVALAEDDPEAVAAFAREEGIGLVVIGPEAPLVAGVADAVRAAGIACFGPGAEGAQMEGSKRFSKELMERAGIPTAAYGSFTDEEAALAYVREQGAPLVVKADGLAAGKGVVVATEQEQAEEAVRECFAGAFGDAGSTVVIEECLTGPECSLLAFTDGKTVRPMATAQDHKRALEGDRGPNTGGMGVYSPVPIVTDEELAVMKRVMVDTVAELAAEGIDYRGCLYGGFMLTPEGPKVLEFNARFGDPETQVILPRLKNDLVDAMLACAEQRLDEVELSWRDEWAVAVVLTSAGYPGSYEKGKVITGVEDADALDGVTIYHAGTAVTDTGELVTSGGRVLAVTALGDTFEAARDLAYAACEKIDFEGKTLRHDIGLKALRGREAWD</sequence>
<evidence type="ECO:0000313" key="18">
    <source>
        <dbReference type="EMBL" id="OUN42997.1"/>
    </source>
</evidence>
<dbReference type="InterPro" id="IPR000115">
    <property type="entry name" value="PRibGlycinamide_synth"/>
</dbReference>
<comment type="cofactor">
    <cofactor evidence="2">
        <name>Mg(2+)</name>
        <dbReference type="ChEBI" id="CHEBI:18420"/>
    </cofactor>
</comment>
<evidence type="ECO:0000256" key="13">
    <source>
        <dbReference type="ARBA" id="ARBA00042864"/>
    </source>
</evidence>
<dbReference type="EMBL" id="NFHO01000005">
    <property type="protein sequence ID" value="OUN42997.1"/>
    <property type="molecule type" value="Genomic_DNA"/>
</dbReference>
<comment type="catalytic activity">
    <reaction evidence="14">
        <text>5-phospho-beta-D-ribosylamine + glycine + ATP = N(1)-(5-phospho-beta-D-ribosyl)glycinamide + ADP + phosphate + H(+)</text>
        <dbReference type="Rhea" id="RHEA:17453"/>
        <dbReference type="ChEBI" id="CHEBI:15378"/>
        <dbReference type="ChEBI" id="CHEBI:30616"/>
        <dbReference type="ChEBI" id="CHEBI:43474"/>
        <dbReference type="ChEBI" id="CHEBI:57305"/>
        <dbReference type="ChEBI" id="CHEBI:58681"/>
        <dbReference type="ChEBI" id="CHEBI:143788"/>
        <dbReference type="ChEBI" id="CHEBI:456216"/>
        <dbReference type="EC" id="6.3.4.13"/>
    </reaction>
</comment>
<evidence type="ECO:0000256" key="14">
    <source>
        <dbReference type="HAMAP-Rule" id="MF_00138"/>
    </source>
</evidence>
<dbReference type="Pfam" id="PF02843">
    <property type="entry name" value="GARS_C"/>
    <property type="match status" value="1"/>
</dbReference>
<protein>
    <recommendedName>
        <fullName evidence="4 14">Phosphoribosylamine--glycine ligase</fullName>
        <ecNumber evidence="4 14">6.3.4.13</ecNumber>
    </recommendedName>
    <alternativeName>
        <fullName evidence="14">GARS</fullName>
    </alternativeName>
    <alternativeName>
        <fullName evidence="12 14">Glycinamide ribonucleotide synthetase</fullName>
    </alternativeName>
    <alternativeName>
        <fullName evidence="13 14">Phosphoribosylglycinamide synthetase</fullName>
    </alternativeName>
</protein>
<keyword evidence="9 15" id="KW-0067">ATP-binding</keyword>
<dbReference type="UniPathway" id="UPA00074">
    <property type="reaction ID" value="UER00125"/>
</dbReference>
<evidence type="ECO:0000256" key="4">
    <source>
        <dbReference type="ARBA" id="ARBA00013255"/>
    </source>
</evidence>
<dbReference type="GO" id="GO:0046872">
    <property type="term" value="F:metal ion binding"/>
    <property type="evidence" value="ECO:0007669"/>
    <property type="project" value="UniProtKB-KW"/>
</dbReference>
<proteinExistence type="inferred from homology"/>
<evidence type="ECO:0000256" key="5">
    <source>
        <dbReference type="ARBA" id="ARBA00022598"/>
    </source>
</evidence>
<reference evidence="19" key="1">
    <citation type="submission" date="2017-04" db="EMBL/GenBank/DDBJ databases">
        <title>Function of individual gut microbiota members based on whole genome sequencing of pure cultures obtained from chicken caecum.</title>
        <authorList>
            <person name="Medvecky M."/>
            <person name="Cejkova D."/>
            <person name="Polansky O."/>
            <person name="Karasova D."/>
            <person name="Kubasova T."/>
            <person name="Cizek A."/>
            <person name="Rychlik I."/>
        </authorList>
    </citation>
    <scope>NUCLEOTIDE SEQUENCE [LARGE SCALE GENOMIC DNA]</scope>
    <source>
        <strain evidence="19">An70</strain>
    </source>
</reference>
<dbReference type="GO" id="GO:0004637">
    <property type="term" value="F:phosphoribosylamine-glycine ligase activity"/>
    <property type="evidence" value="ECO:0007669"/>
    <property type="project" value="UniProtKB-UniRule"/>
</dbReference>
<feature type="compositionally biased region" description="Basic and acidic residues" evidence="16">
    <location>
        <begin position="217"/>
        <end position="227"/>
    </location>
</feature>
<comment type="pathway">
    <text evidence="3 14">Purine metabolism; IMP biosynthesis via de novo pathway; N(1)-(5-phospho-D-ribosyl)glycinamide from 5-phospho-alpha-D-ribose 1-diphosphate: step 2/2.</text>
</comment>
<dbReference type="InterPro" id="IPR020562">
    <property type="entry name" value="PRibGlycinamide_synth_N"/>
</dbReference>
<dbReference type="RefSeq" id="WP_087186306.1">
    <property type="nucleotide sequence ID" value="NZ_NFHO01000005.1"/>
</dbReference>
<dbReference type="InterPro" id="IPR037123">
    <property type="entry name" value="PRibGlycinamide_synth_C_sf"/>
</dbReference>
<comment type="cofactor">
    <cofactor evidence="1">
        <name>Mn(2+)</name>
        <dbReference type="ChEBI" id="CHEBI:29035"/>
    </cofactor>
</comment>
<keyword evidence="19" id="KW-1185">Reference proteome</keyword>
<dbReference type="InterPro" id="IPR020561">
    <property type="entry name" value="PRibGlycinamid_synth_ATP-grasp"/>
</dbReference>
<dbReference type="PANTHER" id="PTHR43472">
    <property type="entry name" value="PHOSPHORIBOSYLAMINE--GLYCINE LIGASE"/>
    <property type="match status" value="1"/>
</dbReference>
<evidence type="ECO:0000256" key="8">
    <source>
        <dbReference type="ARBA" id="ARBA00022755"/>
    </source>
</evidence>
<dbReference type="GO" id="GO:0006189">
    <property type="term" value="P:'de novo' IMP biosynthetic process"/>
    <property type="evidence" value="ECO:0007669"/>
    <property type="project" value="UniProtKB-UniRule"/>
</dbReference>
<keyword evidence="7 15" id="KW-0547">Nucleotide-binding</keyword>
<dbReference type="FunFam" id="3.30.1490.20:FF:000006">
    <property type="entry name" value="phosphoribosylamine--glycine ligase, chloroplastic-like"/>
    <property type="match status" value="1"/>
</dbReference>
<dbReference type="SUPFAM" id="SSF51246">
    <property type="entry name" value="Rudiment single hybrid motif"/>
    <property type="match status" value="1"/>
</dbReference>
<dbReference type="AlphaFoldDB" id="A0A1Y3U7A5"/>
<organism evidence="18 19">
    <name type="scientific">Enorma massiliensis</name>
    <dbReference type="NCBI Taxonomy" id="1472761"/>
    <lineage>
        <taxon>Bacteria</taxon>
        <taxon>Bacillati</taxon>
        <taxon>Actinomycetota</taxon>
        <taxon>Coriobacteriia</taxon>
        <taxon>Coriobacteriales</taxon>
        <taxon>Coriobacteriaceae</taxon>
        <taxon>Enorma</taxon>
    </lineage>
</organism>
<evidence type="ECO:0000256" key="15">
    <source>
        <dbReference type="PROSITE-ProRule" id="PRU00409"/>
    </source>
</evidence>
<dbReference type="Gene3D" id="3.40.50.20">
    <property type="match status" value="1"/>
</dbReference>
<dbReference type="InterPro" id="IPR016185">
    <property type="entry name" value="PreATP-grasp_dom_sf"/>
</dbReference>
<dbReference type="STRING" id="1118060.GCA_000311845_01402"/>
<feature type="domain" description="ATP-grasp" evidence="17">
    <location>
        <begin position="114"/>
        <end position="318"/>
    </location>
</feature>
<evidence type="ECO:0000256" key="11">
    <source>
        <dbReference type="ARBA" id="ARBA00038345"/>
    </source>
</evidence>
<dbReference type="SUPFAM" id="SSF56059">
    <property type="entry name" value="Glutathione synthetase ATP-binding domain-like"/>
    <property type="match status" value="1"/>
</dbReference>
<comment type="caution">
    <text evidence="18">The sequence shown here is derived from an EMBL/GenBank/DDBJ whole genome shotgun (WGS) entry which is preliminary data.</text>
</comment>
<dbReference type="eggNOG" id="COG0151">
    <property type="taxonomic scope" value="Bacteria"/>
</dbReference>
<dbReference type="Pfam" id="PF02844">
    <property type="entry name" value="GARS_N"/>
    <property type="match status" value="1"/>
</dbReference>
<keyword evidence="6" id="KW-0479">Metal-binding</keyword>
<evidence type="ECO:0000256" key="9">
    <source>
        <dbReference type="ARBA" id="ARBA00022840"/>
    </source>
</evidence>
<keyword evidence="5 14" id="KW-0436">Ligase</keyword>
<dbReference type="EC" id="6.3.4.13" evidence="4 14"/>
<dbReference type="PROSITE" id="PS50975">
    <property type="entry name" value="ATP_GRASP"/>
    <property type="match status" value="1"/>
</dbReference>
<dbReference type="InterPro" id="IPR011054">
    <property type="entry name" value="Rudment_hybrid_motif"/>
</dbReference>
<keyword evidence="8 14" id="KW-0658">Purine biosynthesis</keyword>
<evidence type="ECO:0000256" key="6">
    <source>
        <dbReference type="ARBA" id="ARBA00022723"/>
    </source>
</evidence>
<dbReference type="InterPro" id="IPR013815">
    <property type="entry name" value="ATP_grasp_subdomain_1"/>
</dbReference>
<dbReference type="InterPro" id="IPR020560">
    <property type="entry name" value="PRibGlycinamide_synth_C-dom"/>
</dbReference>
<dbReference type="PANTHER" id="PTHR43472:SF1">
    <property type="entry name" value="PHOSPHORIBOSYLAMINE--GLYCINE LIGASE, CHLOROPLASTIC"/>
    <property type="match status" value="1"/>
</dbReference>
<dbReference type="Pfam" id="PF01071">
    <property type="entry name" value="GARS_A"/>
    <property type="match status" value="1"/>
</dbReference>
<dbReference type="FunFam" id="3.90.600.10:FF:000001">
    <property type="entry name" value="Trifunctional purine biosynthetic protein adenosine-3"/>
    <property type="match status" value="1"/>
</dbReference>
<evidence type="ECO:0000256" key="1">
    <source>
        <dbReference type="ARBA" id="ARBA00001936"/>
    </source>
</evidence>
<dbReference type="Gene3D" id="3.90.600.10">
    <property type="entry name" value="Phosphoribosylglycinamide synthetase, C-terminal domain"/>
    <property type="match status" value="1"/>
</dbReference>
<dbReference type="SMART" id="SM01210">
    <property type="entry name" value="GARS_C"/>
    <property type="match status" value="1"/>
</dbReference>
<dbReference type="GO" id="GO:0009113">
    <property type="term" value="P:purine nucleobase biosynthetic process"/>
    <property type="evidence" value="ECO:0007669"/>
    <property type="project" value="InterPro"/>
</dbReference>
<keyword evidence="10" id="KW-0464">Manganese</keyword>
<dbReference type="InterPro" id="IPR011761">
    <property type="entry name" value="ATP-grasp"/>
</dbReference>
<comment type="similarity">
    <text evidence="11 14">Belongs to the GARS family.</text>
</comment>
<dbReference type="NCBIfam" id="TIGR00877">
    <property type="entry name" value="purD"/>
    <property type="match status" value="1"/>
</dbReference>
<evidence type="ECO:0000256" key="2">
    <source>
        <dbReference type="ARBA" id="ARBA00001946"/>
    </source>
</evidence>
<dbReference type="Gene3D" id="3.30.470.20">
    <property type="entry name" value="ATP-grasp fold, B domain"/>
    <property type="match status" value="1"/>
</dbReference>
<feature type="region of interest" description="Disordered" evidence="16">
    <location>
        <begin position="216"/>
        <end position="236"/>
    </location>
</feature>